<gene>
    <name evidence="2" type="ORF">PVAP13_8KG214100</name>
</gene>
<organism evidence="2 3">
    <name type="scientific">Panicum virgatum</name>
    <name type="common">Blackwell switchgrass</name>
    <dbReference type="NCBI Taxonomy" id="38727"/>
    <lineage>
        <taxon>Eukaryota</taxon>
        <taxon>Viridiplantae</taxon>
        <taxon>Streptophyta</taxon>
        <taxon>Embryophyta</taxon>
        <taxon>Tracheophyta</taxon>
        <taxon>Spermatophyta</taxon>
        <taxon>Magnoliopsida</taxon>
        <taxon>Liliopsida</taxon>
        <taxon>Poales</taxon>
        <taxon>Poaceae</taxon>
        <taxon>PACMAD clade</taxon>
        <taxon>Panicoideae</taxon>
        <taxon>Panicodae</taxon>
        <taxon>Paniceae</taxon>
        <taxon>Panicinae</taxon>
        <taxon>Panicum</taxon>
        <taxon>Panicum sect. Hiantes</taxon>
    </lineage>
</organism>
<proteinExistence type="predicted"/>
<feature type="coiled-coil region" evidence="1">
    <location>
        <begin position="62"/>
        <end position="124"/>
    </location>
</feature>
<dbReference type="Proteomes" id="UP000823388">
    <property type="component" value="Chromosome 8K"/>
</dbReference>
<evidence type="ECO:0000256" key="1">
    <source>
        <dbReference type="SAM" id="Coils"/>
    </source>
</evidence>
<protein>
    <submittedName>
        <fullName evidence="2">Uncharacterized protein</fullName>
    </submittedName>
</protein>
<keyword evidence="1" id="KW-0175">Coiled coil</keyword>
<dbReference type="AlphaFoldDB" id="A0A8T0PIJ5"/>
<keyword evidence="3" id="KW-1185">Reference proteome</keyword>
<feature type="coiled-coil region" evidence="1">
    <location>
        <begin position="167"/>
        <end position="201"/>
    </location>
</feature>
<sequence>MAATAIPWGAIGGGLGAYFGPSVLDRAFDFIVGTAAAVADLTARGINGIIEAIPPSAPQVDTDDLQRQLVTSRERTAELQRQLVKSRERTAELQRQLVKSREKTAELQRQLVKSREITAELQRELDECMTAKPKLKVEFELKVKLIMELELKINLQLEIEGTIRLELEECKVRKDELQRELEECREEKVKLQLKLEVCKVKKGELQRQLEDTRKAMWVLAKEIVAATKAYDAEKAKMMKELEELKSKQLGK</sequence>
<reference evidence="2" key="1">
    <citation type="submission" date="2020-05" db="EMBL/GenBank/DDBJ databases">
        <title>WGS assembly of Panicum virgatum.</title>
        <authorList>
            <person name="Lovell J.T."/>
            <person name="Jenkins J."/>
            <person name="Shu S."/>
            <person name="Juenger T.E."/>
            <person name="Schmutz J."/>
        </authorList>
    </citation>
    <scope>NUCLEOTIDE SEQUENCE</scope>
    <source>
        <strain evidence="2">AP13</strain>
    </source>
</reference>
<evidence type="ECO:0000313" key="2">
    <source>
        <dbReference type="EMBL" id="KAG2560915.1"/>
    </source>
</evidence>
<evidence type="ECO:0000313" key="3">
    <source>
        <dbReference type="Proteomes" id="UP000823388"/>
    </source>
</evidence>
<accession>A0A8T0PIJ5</accession>
<name>A0A8T0PIJ5_PANVG</name>
<dbReference type="EMBL" id="CM029051">
    <property type="protein sequence ID" value="KAG2560915.1"/>
    <property type="molecule type" value="Genomic_DNA"/>
</dbReference>
<comment type="caution">
    <text evidence="2">The sequence shown here is derived from an EMBL/GenBank/DDBJ whole genome shotgun (WGS) entry which is preliminary data.</text>
</comment>